<dbReference type="InterPro" id="IPR000160">
    <property type="entry name" value="GGDEF_dom"/>
</dbReference>
<dbReference type="InterPro" id="IPR029787">
    <property type="entry name" value="Nucleotide_cyclase"/>
</dbReference>
<keyword evidence="2" id="KW-0548">Nucleotidyltransferase</keyword>
<dbReference type="Pfam" id="PF00990">
    <property type="entry name" value="GGDEF"/>
    <property type="match status" value="1"/>
</dbReference>
<proteinExistence type="predicted"/>
<keyword evidence="3" id="KW-1185">Reference proteome</keyword>
<gene>
    <name evidence="2" type="ORF">P4T90_14125</name>
</gene>
<dbReference type="PANTHER" id="PTHR45138">
    <property type="entry name" value="REGULATORY COMPONENTS OF SENSORY TRANSDUCTION SYSTEM"/>
    <property type="match status" value="1"/>
</dbReference>
<dbReference type="SUPFAM" id="SSF55073">
    <property type="entry name" value="Nucleotide cyclase"/>
    <property type="match status" value="1"/>
</dbReference>
<dbReference type="InterPro" id="IPR043128">
    <property type="entry name" value="Rev_trsase/Diguanyl_cyclase"/>
</dbReference>
<dbReference type="Proteomes" id="UP001341444">
    <property type="component" value="Unassembled WGS sequence"/>
</dbReference>
<evidence type="ECO:0000313" key="3">
    <source>
        <dbReference type="Proteomes" id="UP001341444"/>
    </source>
</evidence>
<name>A0ABU6MLS9_9BACI</name>
<comment type="caution">
    <text evidence="2">The sequence shown here is derived from an EMBL/GenBank/DDBJ whole genome shotgun (WGS) entry which is preliminary data.</text>
</comment>
<evidence type="ECO:0000259" key="1">
    <source>
        <dbReference type="PROSITE" id="PS50887"/>
    </source>
</evidence>
<dbReference type="EC" id="2.7.7.65" evidence="2"/>
<organism evidence="2 3">
    <name type="scientific">Heyndrickxia acidicola</name>
    <dbReference type="NCBI Taxonomy" id="209389"/>
    <lineage>
        <taxon>Bacteria</taxon>
        <taxon>Bacillati</taxon>
        <taxon>Bacillota</taxon>
        <taxon>Bacilli</taxon>
        <taxon>Bacillales</taxon>
        <taxon>Bacillaceae</taxon>
        <taxon>Heyndrickxia</taxon>
    </lineage>
</organism>
<keyword evidence="2" id="KW-0808">Transferase</keyword>
<evidence type="ECO:0000313" key="2">
    <source>
        <dbReference type="EMBL" id="MED1204182.1"/>
    </source>
</evidence>
<dbReference type="InterPro" id="IPR050469">
    <property type="entry name" value="Diguanylate_Cyclase"/>
</dbReference>
<dbReference type="PROSITE" id="PS50887">
    <property type="entry name" value="GGDEF"/>
    <property type="match status" value="1"/>
</dbReference>
<dbReference type="Gene3D" id="3.30.70.270">
    <property type="match status" value="1"/>
</dbReference>
<feature type="domain" description="GGDEF" evidence="1">
    <location>
        <begin position="1"/>
        <end position="53"/>
    </location>
</feature>
<protein>
    <submittedName>
        <fullName evidence="2">Diguanylate cyclase</fullName>
        <ecNumber evidence="2">2.7.7.65</ecNumber>
    </submittedName>
</protein>
<accession>A0ABU6MLS9</accession>
<dbReference type="GO" id="GO:0052621">
    <property type="term" value="F:diguanylate cyclase activity"/>
    <property type="evidence" value="ECO:0007669"/>
    <property type="project" value="UniProtKB-EC"/>
</dbReference>
<sequence>MKANFNFPHVKQIKCSFGVTEYKKGNTKQSLLSQADKALYISKENGRNQVSVI</sequence>
<dbReference type="EMBL" id="JARMAB010000020">
    <property type="protein sequence ID" value="MED1204182.1"/>
    <property type="molecule type" value="Genomic_DNA"/>
</dbReference>
<dbReference type="PANTHER" id="PTHR45138:SF9">
    <property type="entry name" value="DIGUANYLATE CYCLASE DGCM-RELATED"/>
    <property type="match status" value="1"/>
</dbReference>
<reference evidence="2 3" key="1">
    <citation type="submission" date="2023-03" db="EMBL/GenBank/DDBJ databases">
        <title>Bacillus Genome Sequencing.</title>
        <authorList>
            <person name="Dunlap C."/>
        </authorList>
    </citation>
    <scope>NUCLEOTIDE SEQUENCE [LARGE SCALE GENOMIC DNA]</scope>
    <source>
        <strain evidence="2 3">B-23453</strain>
    </source>
</reference>